<comment type="caution">
    <text evidence="1">The sequence shown here is derived from an EMBL/GenBank/DDBJ whole genome shotgun (WGS) entry which is preliminary data.</text>
</comment>
<gene>
    <name evidence="1" type="ORF">ACFOGH_19810</name>
</gene>
<dbReference type="InterPro" id="IPR058159">
    <property type="entry name" value="Phage_holin_10"/>
</dbReference>
<keyword evidence="2" id="KW-1185">Reference proteome</keyword>
<dbReference type="EMBL" id="JBHRTO010000003">
    <property type="protein sequence ID" value="MFC3183251.1"/>
    <property type="molecule type" value="Genomic_DNA"/>
</dbReference>
<organism evidence="1 2">
    <name type="scientific">Cypionkella sinensis</name>
    <dbReference type="NCBI Taxonomy" id="1756043"/>
    <lineage>
        <taxon>Bacteria</taxon>
        <taxon>Pseudomonadati</taxon>
        <taxon>Pseudomonadota</taxon>
        <taxon>Alphaproteobacteria</taxon>
        <taxon>Rhodobacterales</taxon>
        <taxon>Paracoccaceae</taxon>
        <taxon>Cypionkella</taxon>
    </lineage>
</organism>
<name>A0ABV7J6R4_9RHOB</name>
<sequence>MLKAAMLALVRQILTVAGTALVAKGNAQASDIRPVIGALLTLRSVVWSVADKRGCTELLR</sequence>
<reference evidence="2" key="1">
    <citation type="journal article" date="2019" name="Int. J. Syst. Evol. Microbiol.">
        <title>The Global Catalogue of Microorganisms (GCM) 10K type strain sequencing project: providing services to taxonomists for standard genome sequencing and annotation.</title>
        <authorList>
            <consortium name="The Broad Institute Genomics Platform"/>
            <consortium name="The Broad Institute Genome Sequencing Center for Infectious Disease"/>
            <person name="Wu L."/>
            <person name="Ma J."/>
        </authorList>
    </citation>
    <scope>NUCLEOTIDE SEQUENCE [LARGE SCALE GENOMIC DNA]</scope>
    <source>
        <strain evidence="2">KCTC 52039</strain>
    </source>
</reference>
<evidence type="ECO:0000313" key="1">
    <source>
        <dbReference type="EMBL" id="MFC3183251.1"/>
    </source>
</evidence>
<proteinExistence type="predicted"/>
<dbReference type="Proteomes" id="UP001595547">
    <property type="component" value="Unassembled WGS sequence"/>
</dbReference>
<evidence type="ECO:0008006" key="3">
    <source>
        <dbReference type="Google" id="ProtNLM"/>
    </source>
</evidence>
<evidence type="ECO:0000313" key="2">
    <source>
        <dbReference type="Proteomes" id="UP001595547"/>
    </source>
</evidence>
<dbReference type="RefSeq" id="WP_380074936.1">
    <property type="nucleotide sequence ID" value="NZ_JBHRTO010000003.1"/>
</dbReference>
<accession>A0ABV7J6R4</accession>
<protein>
    <recommendedName>
        <fullName evidence="3">Secreted protein</fullName>
    </recommendedName>
</protein>
<dbReference type="Pfam" id="PF23987">
    <property type="entry name" value="Phage_holin_10"/>
    <property type="match status" value="1"/>
</dbReference>